<dbReference type="KEGG" id="plia:E4191_09295"/>
<dbReference type="EMBL" id="CP038439">
    <property type="protein sequence ID" value="QBX36149.1"/>
    <property type="molecule type" value="Genomic_DNA"/>
</dbReference>
<feature type="transmembrane region" description="Helical" evidence="1">
    <location>
        <begin position="104"/>
        <end position="127"/>
    </location>
</feature>
<organism evidence="2 3">
    <name type="scientific">Paracoccus liaowanqingii</name>
    <dbReference type="NCBI Taxonomy" id="2560053"/>
    <lineage>
        <taxon>Bacteria</taxon>
        <taxon>Pseudomonadati</taxon>
        <taxon>Pseudomonadota</taxon>
        <taxon>Alphaproteobacteria</taxon>
        <taxon>Rhodobacterales</taxon>
        <taxon>Paracoccaceae</taxon>
        <taxon>Paracoccus</taxon>
    </lineage>
</organism>
<evidence type="ECO:0000313" key="3">
    <source>
        <dbReference type="Proteomes" id="UP000296374"/>
    </source>
</evidence>
<dbReference type="AlphaFoldDB" id="A0A4P7HPD1"/>
<evidence type="ECO:0000313" key="2">
    <source>
        <dbReference type="EMBL" id="QBX36149.1"/>
    </source>
</evidence>
<proteinExistence type="predicted"/>
<evidence type="ECO:0000256" key="1">
    <source>
        <dbReference type="SAM" id="Phobius"/>
    </source>
</evidence>
<gene>
    <name evidence="2" type="ORF">E4191_09295</name>
</gene>
<dbReference type="Proteomes" id="UP000296374">
    <property type="component" value="Chromosome"/>
</dbReference>
<protein>
    <submittedName>
        <fullName evidence="2">Uncharacterized protein</fullName>
    </submittedName>
</protein>
<name>A0A4P7HPD1_9RHOB</name>
<keyword evidence="1" id="KW-1133">Transmembrane helix</keyword>
<reference evidence="3" key="1">
    <citation type="submission" date="2019-03" db="EMBL/GenBank/DDBJ databases">
        <authorList>
            <person name="Li J."/>
        </authorList>
    </citation>
    <scope>NUCLEOTIDE SEQUENCE [LARGE SCALE GENOMIC DNA]</scope>
    <source>
        <strain evidence="3">2251</strain>
    </source>
</reference>
<keyword evidence="1" id="KW-0812">Transmembrane</keyword>
<keyword evidence="1" id="KW-0472">Membrane</keyword>
<accession>A0A4P7HPD1</accession>
<sequence>MTRKGHSFEDIPAMADEIAVLMASRLGGVRRGERPPLHVMLRRRGGALPFRLRARAARLAEADRLSAQPKVARQLPRARLGRDHAALAAHLRPLGELSRWQGRAISFGASVALGLLVVGALAIWIMLQRGLL</sequence>